<evidence type="ECO:0000259" key="2">
    <source>
        <dbReference type="Pfam" id="PF24730"/>
    </source>
</evidence>
<dbReference type="Pfam" id="PF24732">
    <property type="entry name" value="ParE_like"/>
    <property type="match status" value="1"/>
</dbReference>
<reference evidence="4 5" key="1">
    <citation type="submission" date="2018-03" db="EMBL/GenBank/DDBJ databases">
        <title>Draft Genome Sequences of the Obligatory Marine Myxobacteria Enhygromyxa salina SWB007.</title>
        <authorList>
            <person name="Poehlein A."/>
            <person name="Moghaddam J.A."/>
            <person name="Harms H."/>
            <person name="Alanjari M."/>
            <person name="Koenig G.M."/>
            <person name="Daniel R."/>
            <person name="Schaeberle T.F."/>
        </authorList>
    </citation>
    <scope>NUCLEOTIDE SEQUENCE [LARGE SCALE GENOMIC DNA]</scope>
    <source>
        <strain evidence="4 5">SWB007</strain>
    </source>
</reference>
<feature type="region of interest" description="Disordered" evidence="1">
    <location>
        <begin position="122"/>
        <end position="143"/>
    </location>
</feature>
<evidence type="ECO:0000313" key="4">
    <source>
        <dbReference type="EMBL" id="PRQ10123.1"/>
    </source>
</evidence>
<dbReference type="AlphaFoldDB" id="A0A2S9YYF7"/>
<dbReference type="EMBL" id="PVNL01000002">
    <property type="protein sequence ID" value="PRQ10123.1"/>
    <property type="molecule type" value="Genomic_DNA"/>
</dbReference>
<feature type="domain" description="ParE-like toxin" evidence="3">
    <location>
        <begin position="73"/>
        <end position="136"/>
    </location>
</feature>
<evidence type="ECO:0000313" key="5">
    <source>
        <dbReference type="Proteomes" id="UP000238823"/>
    </source>
</evidence>
<protein>
    <submittedName>
        <fullName evidence="4">Uncharacterized protein</fullName>
    </submittedName>
</protein>
<dbReference type="RefSeq" id="WP_106087186.1">
    <property type="nucleotide sequence ID" value="NZ_PVNL01000002.1"/>
</dbReference>
<sequence length="143" mass="15966">MSRKKTFPCGHNGKGRFCHHCAALKASEGASNAGKGDTSSSKDEPDPAEDKEAWRETFEQDPIPLAHLPNKGLVRKARVILEEIGKGAPWHQFNGKRLQHDRNVVSIPLGRRYRILFRTDDGAPQPVEVMSHESYNGTKPGRR</sequence>
<name>A0A2S9YYF7_9BACT</name>
<feature type="region of interest" description="Disordered" evidence="1">
    <location>
        <begin position="28"/>
        <end position="62"/>
    </location>
</feature>
<feature type="domain" description="DUF7682" evidence="2">
    <location>
        <begin position="3"/>
        <end position="23"/>
    </location>
</feature>
<proteinExistence type="predicted"/>
<dbReference type="Pfam" id="PF24730">
    <property type="entry name" value="DUF7682"/>
    <property type="match status" value="1"/>
</dbReference>
<organism evidence="4 5">
    <name type="scientific">Enhygromyxa salina</name>
    <dbReference type="NCBI Taxonomy" id="215803"/>
    <lineage>
        <taxon>Bacteria</taxon>
        <taxon>Pseudomonadati</taxon>
        <taxon>Myxococcota</taxon>
        <taxon>Polyangia</taxon>
        <taxon>Nannocystales</taxon>
        <taxon>Nannocystaceae</taxon>
        <taxon>Enhygromyxa</taxon>
    </lineage>
</organism>
<dbReference type="Proteomes" id="UP000238823">
    <property type="component" value="Unassembled WGS sequence"/>
</dbReference>
<dbReference type="InterPro" id="IPR056925">
    <property type="entry name" value="ParE-like"/>
</dbReference>
<feature type="compositionally biased region" description="Basic and acidic residues" evidence="1">
    <location>
        <begin position="40"/>
        <end position="58"/>
    </location>
</feature>
<dbReference type="InterPro" id="IPR056099">
    <property type="entry name" value="DUF7682"/>
</dbReference>
<dbReference type="OrthoDB" id="5624694at2"/>
<evidence type="ECO:0000259" key="3">
    <source>
        <dbReference type="Pfam" id="PF24732"/>
    </source>
</evidence>
<gene>
    <name evidence="4" type="ORF">ENSA7_00720</name>
</gene>
<comment type="caution">
    <text evidence="4">The sequence shown here is derived from an EMBL/GenBank/DDBJ whole genome shotgun (WGS) entry which is preliminary data.</text>
</comment>
<evidence type="ECO:0000256" key="1">
    <source>
        <dbReference type="SAM" id="MobiDB-lite"/>
    </source>
</evidence>
<accession>A0A2S9YYF7</accession>